<accession>A0A9W9G5P3</accession>
<dbReference type="GeneID" id="81352004"/>
<evidence type="ECO:0000313" key="1">
    <source>
        <dbReference type="EMBL" id="KAJ5112476.1"/>
    </source>
</evidence>
<dbReference type="RefSeq" id="XP_056480249.1">
    <property type="nucleotide sequence ID" value="XM_056613025.1"/>
</dbReference>
<dbReference type="AlphaFoldDB" id="A0A9W9G5P3"/>
<comment type="caution">
    <text evidence="1">The sequence shown here is derived from an EMBL/GenBank/DDBJ whole genome shotgun (WGS) entry which is preliminary data.</text>
</comment>
<reference evidence="1" key="2">
    <citation type="journal article" date="2023" name="IMA Fungus">
        <title>Comparative genomic study of the Penicillium genus elucidates a diverse pangenome and 15 lateral gene transfer events.</title>
        <authorList>
            <person name="Petersen C."/>
            <person name="Sorensen T."/>
            <person name="Nielsen M.R."/>
            <person name="Sondergaard T.E."/>
            <person name="Sorensen J.L."/>
            <person name="Fitzpatrick D.A."/>
            <person name="Frisvad J.C."/>
            <person name="Nielsen K.L."/>
        </authorList>
    </citation>
    <scope>NUCLEOTIDE SEQUENCE</scope>
    <source>
        <strain evidence="1">IBT 30761</strain>
    </source>
</reference>
<gene>
    <name evidence="1" type="ORF">N7532_000521</name>
</gene>
<keyword evidence="2" id="KW-1185">Reference proteome</keyword>
<evidence type="ECO:0000313" key="2">
    <source>
        <dbReference type="Proteomes" id="UP001149074"/>
    </source>
</evidence>
<proteinExistence type="predicted"/>
<dbReference type="EMBL" id="JAPQKI010000001">
    <property type="protein sequence ID" value="KAJ5112476.1"/>
    <property type="molecule type" value="Genomic_DNA"/>
</dbReference>
<protein>
    <submittedName>
        <fullName evidence="1">Uncharacterized protein</fullName>
    </submittedName>
</protein>
<organism evidence="1 2">
    <name type="scientific">Penicillium argentinense</name>
    <dbReference type="NCBI Taxonomy" id="1131581"/>
    <lineage>
        <taxon>Eukaryota</taxon>
        <taxon>Fungi</taxon>
        <taxon>Dikarya</taxon>
        <taxon>Ascomycota</taxon>
        <taxon>Pezizomycotina</taxon>
        <taxon>Eurotiomycetes</taxon>
        <taxon>Eurotiomycetidae</taxon>
        <taxon>Eurotiales</taxon>
        <taxon>Aspergillaceae</taxon>
        <taxon>Penicillium</taxon>
    </lineage>
</organism>
<sequence length="91" mass="9950">MRNANPESTLRLLRLFGLVDSQEFDASTVGDLHPSLLLRPAASVTACKGLQKDVNALIGAGEKRITLLRRYLLFTSKSRGGISVFSSLFLE</sequence>
<reference evidence="1" key="1">
    <citation type="submission" date="2022-11" db="EMBL/GenBank/DDBJ databases">
        <authorList>
            <person name="Petersen C."/>
        </authorList>
    </citation>
    <scope>NUCLEOTIDE SEQUENCE</scope>
    <source>
        <strain evidence="1">IBT 30761</strain>
    </source>
</reference>
<dbReference type="Proteomes" id="UP001149074">
    <property type="component" value="Unassembled WGS sequence"/>
</dbReference>
<name>A0A9W9G5P3_9EURO</name>